<dbReference type="Proteomes" id="UP000319722">
    <property type="component" value="Unassembled WGS sequence"/>
</dbReference>
<evidence type="ECO:0000256" key="1">
    <source>
        <dbReference type="SAM" id="SignalP"/>
    </source>
</evidence>
<dbReference type="EMBL" id="VIVL01000001">
    <property type="protein sequence ID" value="TWD90614.1"/>
    <property type="molecule type" value="Genomic_DNA"/>
</dbReference>
<comment type="caution">
    <text evidence="2">The sequence shown here is derived from an EMBL/GenBank/DDBJ whole genome shotgun (WGS) entry which is preliminary data.</text>
</comment>
<sequence>MSFSGTVRIALALAFAAVLAGCAHPISLSTEAAPPQRVDTYLVPKKVAYAMSDAERGKQAITPGGGGDRISYYPYRDLEKSIRDALRAVYQDVVVIPSAADASAVKASGAAYVFTPAITTSSSSSSVLTWPPTEFTTEIACTVTDPAGAEITRVKATGRGAAEFSEFKHDLALSAKRASAEVANQLASEIRRNEKLR</sequence>
<feature type="signal peptide" evidence="1">
    <location>
        <begin position="1"/>
        <end position="20"/>
    </location>
</feature>
<organism evidence="2 3">
    <name type="scientific">Variovorax beijingensis</name>
    <dbReference type="NCBI Taxonomy" id="2496117"/>
    <lineage>
        <taxon>Bacteria</taxon>
        <taxon>Pseudomonadati</taxon>
        <taxon>Pseudomonadota</taxon>
        <taxon>Betaproteobacteria</taxon>
        <taxon>Burkholderiales</taxon>
        <taxon>Comamonadaceae</taxon>
        <taxon>Variovorax</taxon>
    </lineage>
</organism>
<evidence type="ECO:0008006" key="4">
    <source>
        <dbReference type="Google" id="ProtNLM"/>
    </source>
</evidence>
<dbReference type="RefSeq" id="WP_145739004.1">
    <property type="nucleotide sequence ID" value="NZ_VIVL01000001.1"/>
</dbReference>
<keyword evidence="1" id="KW-0732">Signal</keyword>
<feature type="chain" id="PRO_5021738967" description="Lipoprotein" evidence="1">
    <location>
        <begin position="21"/>
        <end position="197"/>
    </location>
</feature>
<gene>
    <name evidence="2" type="ORF">FB547_101280</name>
</gene>
<evidence type="ECO:0000313" key="3">
    <source>
        <dbReference type="Proteomes" id="UP000319722"/>
    </source>
</evidence>
<dbReference type="OrthoDB" id="5540893at2"/>
<dbReference type="AlphaFoldDB" id="A0A561CHN7"/>
<proteinExistence type="predicted"/>
<accession>A0A561CHN7</accession>
<protein>
    <recommendedName>
        <fullName evidence="4">Lipoprotein</fullName>
    </recommendedName>
</protein>
<evidence type="ECO:0000313" key="2">
    <source>
        <dbReference type="EMBL" id="TWD90614.1"/>
    </source>
</evidence>
<reference evidence="2 3" key="1">
    <citation type="submission" date="2019-06" db="EMBL/GenBank/DDBJ databases">
        <title>Sorghum-associated microbial communities from plants grown in Nebraska, USA.</title>
        <authorList>
            <person name="Schachtman D."/>
        </authorList>
    </citation>
    <scope>NUCLEOTIDE SEQUENCE [LARGE SCALE GENOMIC DNA]</scope>
    <source>
        <strain evidence="2 3">T529</strain>
    </source>
</reference>
<name>A0A561CHN7_9BURK</name>